<reference evidence="1 2" key="1">
    <citation type="submission" date="2020-03" db="EMBL/GenBank/DDBJ databases">
        <authorList>
            <person name="Lai Q."/>
        </authorList>
    </citation>
    <scope>NUCLEOTIDE SEQUENCE [LARGE SCALE GENOMIC DNA]</scope>
    <source>
        <strain evidence="1 2">CCUG 25036</strain>
    </source>
</reference>
<proteinExistence type="predicted"/>
<dbReference type="EMBL" id="JAARLZ010000001">
    <property type="protein sequence ID" value="NII04819.1"/>
    <property type="molecule type" value="Genomic_DNA"/>
</dbReference>
<sequence length="119" mass="12160">MTGKRGWLWMALVAVWLTVLAPTVSRTAAAAFALPDLGAWCEPVGHHHEDGAAAHTDEDAACGYCTLFASTPTLGGGAFVAGVPFIAGPVETAGPPLPRAVTASFFPTHPRGPPVVVTA</sequence>
<gene>
    <name evidence="1" type="ORF">HBF25_00305</name>
</gene>
<organism evidence="1 2">
    <name type="scientific">Luteibacter anthropi</name>
    <dbReference type="NCBI Taxonomy" id="564369"/>
    <lineage>
        <taxon>Bacteria</taxon>
        <taxon>Pseudomonadati</taxon>
        <taxon>Pseudomonadota</taxon>
        <taxon>Gammaproteobacteria</taxon>
        <taxon>Lysobacterales</taxon>
        <taxon>Rhodanobacteraceae</taxon>
        <taxon>Luteibacter</taxon>
    </lineage>
</organism>
<accession>A0A7X5ZGL1</accession>
<dbReference type="Proteomes" id="UP000490980">
    <property type="component" value="Unassembled WGS sequence"/>
</dbReference>
<dbReference type="Pfam" id="PF11162">
    <property type="entry name" value="DUF2946"/>
    <property type="match status" value="1"/>
</dbReference>
<protein>
    <submittedName>
        <fullName evidence="1">DUF2946 domain-containing protein</fullName>
    </submittedName>
</protein>
<evidence type="ECO:0000313" key="2">
    <source>
        <dbReference type="Proteomes" id="UP000490980"/>
    </source>
</evidence>
<dbReference type="AlphaFoldDB" id="A0A7X5ZGL1"/>
<evidence type="ECO:0000313" key="1">
    <source>
        <dbReference type="EMBL" id="NII04819.1"/>
    </source>
</evidence>
<name>A0A7X5ZGL1_9GAMM</name>
<dbReference type="RefSeq" id="WP_166945470.1">
    <property type="nucleotide sequence ID" value="NZ_JAARLZ010000001.1"/>
</dbReference>
<keyword evidence="2" id="KW-1185">Reference proteome</keyword>
<comment type="caution">
    <text evidence="1">The sequence shown here is derived from an EMBL/GenBank/DDBJ whole genome shotgun (WGS) entry which is preliminary data.</text>
</comment>
<dbReference type="InterPro" id="IPR021333">
    <property type="entry name" value="DUF2946"/>
</dbReference>